<evidence type="ECO:0000313" key="9">
    <source>
        <dbReference type="EMBL" id="MBB6566404.1"/>
    </source>
</evidence>
<dbReference type="PANTHER" id="PTHR36115:SF6">
    <property type="entry name" value="PROLINE-RICH ANTIGEN HOMOLOG"/>
    <property type="match status" value="1"/>
</dbReference>
<dbReference type="Pfam" id="PF06271">
    <property type="entry name" value="RDD"/>
    <property type="match status" value="1"/>
</dbReference>
<comment type="subcellular location">
    <subcellularLocation>
        <location evidence="1">Cell membrane</location>
        <topology evidence="1">Multi-pass membrane protein</topology>
    </subcellularLocation>
</comment>
<keyword evidence="3 7" id="KW-0812">Transmembrane</keyword>
<feature type="region of interest" description="Disordered" evidence="6">
    <location>
        <begin position="1"/>
        <end position="82"/>
    </location>
</feature>
<dbReference type="Proteomes" id="UP000534306">
    <property type="component" value="Unassembled WGS sequence"/>
</dbReference>
<comment type="caution">
    <text evidence="10">The sequence shown here is derived from an EMBL/GenBank/DDBJ whole genome shotgun (WGS) entry which is preliminary data.</text>
</comment>
<evidence type="ECO:0000256" key="4">
    <source>
        <dbReference type="ARBA" id="ARBA00022989"/>
    </source>
</evidence>
<evidence type="ECO:0000256" key="7">
    <source>
        <dbReference type="SAM" id="Phobius"/>
    </source>
</evidence>
<evidence type="ECO:0000256" key="3">
    <source>
        <dbReference type="ARBA" id="ARBA00022692"/>
    </source>
</evidence>
<dbReference type="RefSeq" id="WP_171675449.1">
    <property type="nucleotide sequence ID" value="NZ_BAAAGT010000010.1"/>
</dbReference>
<dbReference type="Proteomes" id="UP000553957">
    <property type="component" value="Unassembled WGS sequence"/>
</dbReference>
<dbReference type="PANTHER" id="PTHR36115">
    <property type="entry name" value="PROLINE-RICH ANTIGEN HOMOLOG-RELATED"/>
    <property type="match status" value="1"/>
</dbReference>
<dbReference type="InterPro" id="IPR010432">
    <property type="entry name" value="RDD"/>
</dbReference>
<feature type="domain" description="RDD" evidence="8">
    <location>
        <begin position="93"/>
        <end position="230"/>
    </location>
</feature>
<accession>A0A7Y4L266</accession>
<gene>
    <name evidence="9" type="ORF">HNR71_002041</name>
    <name evidence="10" type="ORF">HPO96_22065</name>
</gene>
<protein>
    <submittedName>
        <fullName evidence="9">Putative RDD family membrane protein YckC</fullName>
    </submittedName>
    <submittedName>
        <fullName evidence="10">RDD family protein</fullName>
    </submittedName>
</protein>
<keyword evidence="4 7" id="KW-1133">Transmembrane helix</keyword>
<feature type="transmembrane region" description="Helical" evidence="7">
    <location>
        <begin position="99"/>
        <end position="120"/>
    </location>
</feature>
<evidence type="ECO:0000256" key="1">
    <source>
        <dbReference type="ARBA" id="ARBA00004651"/>
    </source>
</evidence>
<organism evidence="10 11">
    <name type="scientific">Kribbella sandramycini</name>
    <dbReference type="NCBI Taxonomy" id="60450"/>
    <lineage>
        <taxon>Bacteria</taxon>
        <taxon>Bacillati</taxon>
        <taxon>Actinomycetota</taxon>
        <taxon>Actinomycetes</taxon>
        <taxon>Propionibacteriales</taxon>
        <taxon>Kribbellaceae</taxon>
        <taxon>Kribbella</taxon>
    </lineage>
</organism>
<evidence type="ECO:0000256" key="2">
    <source>
        <dbReference type="ARBA" id="ARBA00022475"/>
    </source>
</evidence>
<feature type="transmembrane region" description="Helical" evidence="7">
    <location>
        <begin position="140"/>
        <end position="158"/>
    </location>
</feature>
<dbReference type="AlphaFoldDB" id="A0A7Y4L266"/>
<name>A0A7Y4L266_9ACTN</name>
<evidence type="ECO:0000259" key="8">
    <source>
        <dbReference type="Pfam" id="PF06271"/>
    </source>
</evidence>
<feature type="compositionally biased region" description="Low complexity" evidence="6">
    <location>
        <begin position="48"/>
        <end position="77"/>
    </location>
</feature>
<keyword evidence="2" id="KW-1003">Cell membrane</keyword>
<reference evidence="10 11" key="1">
    <citation type="submission" date="2020-05" db="EMBL/GenBank/DDBJ databases">
        <title>Genome sequence of Kribbella sandramycini ATCC 39419.</title>
        <authorList>
            <person name="Maclea K.S."/>
            <person name="Fair J.L."/>
        </authorList>
    </citation>
    <scope>NUCLEOTIDE SEQUENCE [LARGE SCALE GENOMIC DNA]</scope>
    <source>
        <strain evidence="10 11">ATCC 39419</strain>
    </source>
</reference>
<feature type="compositionally biased region" description="Low complexity" evidence="6">
    <location>
        <begin position="24"/>
        <end position="36"/>
    </location>
</feature>
<feature type="compositionally biased region" description="Pro residues" evidence="6">
    <location>
        <begin position="1"/>
        <end position="23"/>
    </location>
</feature>
<dbReference type="EMBL" id="JACHKF010000001">
    <property type="protein sequence ID" value="MBB6566404.1"/>
    <property type="molecule type" value="Genomic_DNA"/>
</dbReference>
<feature type="compositionally biased region" description="Gly residues" evidence="6">
    <location>
        <begin position="37"/>
        <end position="47"/>
    </location>
</feature>
<dbReference type="EMBL" id="JABJRC010000005">
    <property type="protein sequence ID" value="NOL42937.1"/>
    <property type="molecule type" value="Genomic_DNA"/>
</dbReference>
<evidence type="ECO:0000313" key="11">
    <source>
        <dbReference type="Proteomes" id="UP000534306"/>
    </source>
</evidence>
<evidence type="ECO:0000313" key="10">
    <source>
        <dbReference type="EMBL" id="NOL42937.1"/>
    </source>
</evidence>
<sequence>MSTPTPPPGGNEPQQPWSPPGQSPQPYGQPQQPYGQSGYGQQPGGPQYGQQQPYGQQPHAQQPYGQQPYGGQTPYAQVPGGYGYGGQQHGELAEWLPRVGASFVDFFVSGIPAIIGYALFMSSVLANAARSYPDDGPRPWAIIAFVVGLLISMGIGLWNRVFRQGKTGQSVGKSVLKLRLVADDTGQPIGPLKCFLREILSSIFNNACFLDSLWPLFDDKKQTWHDKVCNTYVVKVPQQ</sequence>
<evidence type="ECO:0000256" key="5">
    <source>
        <dbReference type="ARBA" id="ARBA00023136"/>
    </source>
</evidence>
<evidence type="ECO:0000256" key="6">
    <source>
        <dbReference type="SAM" id="MobiDB-lite"/>
    </source>
</evidence>
<dbReference type="GO" id="GO:0005886">
    <property type="term" value="C:plasma membrane"/>
    <property type="evidence" value="ECO:0007669"/>
    <property type="project" value="UniProtKB-SubCell"/>
</dbReference>
<keyword evidence="11" id="KW-1185">Reference proteome</keyword>
<proteinExistence type="predicted"/>
<dbReference type="InterPro" id="IPR051791">
    <property type="entry name" value="Pra-immunoreactive"/>
</dbReference>
<keyword evidence="5 7" id="KW-0472">Membrane</keyword>
<reference evidence="9 12" key="2">
    <citation type="submission" date="2020-08" db="EMBL/GenBank/DDBJ databases">
        <title>Sequencing the genomes of 1000 actinobacteria strains.</title>
        <authorList>
            <person name="Klenk H.-P."/>
        </authorList>
    </citation>
    <scope>NUCLEOTIDE SEQUENCE [LARGE SCALE GENOMIC DNA]</scope>
    <source>
        <strain evidence="9 12">DSM 15626</strain>
    </source>
</reference>
<evidence type="ECO:0000313" key="12">
    <source>
        <dbReference type="Proteomes" id="UP000553957"/>
    </source>
</evidence>